<dbReference type="EMBL" id="LAZR01006238">
    <property type="protein sequence ID" value="KKM93646.1"/>
    <property type="molecule type" value="Genomic_DNA"/>
</dbReference>
<evidence type="ECO:0000313" key="1">
    <source>
        <dbReference type="EMBL" id="KKM93646.1"/>
    </source>
</evidence>
<protein>
    <submittedName>
        <fullName evidence="1">Uncharacterized protein</fullName>
    </submittedName>
</protein>
<name>A0A0F9M2S9_9ZZZZ</name>
<proteinExistence type="predicted"/>
<sequence length="55" mass="6107">MTFPRDIVGTCPQCRGPLTRSKDDVDRWWAVCFCCGAQFPEDWGENAGPTILTGT</sequence>
<reference evidence="1" key="1">
    <citation type="journal article" date="2015" name="Nature">
        <title>Complex archaea that bridge the gap between prokaryotes and eukaryotes.</title>
        <authorList>
            <person name="Spang A."/>
            <person name="Saw J.H."/>
            <person name="Jorgensen S.L."/>
            <person name="Zaremba-Niedzwiedzka K."/>
            <person name="Martijn J."/>
            <person name="Lind A.E."/>
            <person name="van Eijk R."/>
            <person name="Schleper C."/>
            <person name="Guy L."/>
            <person name="Ettema T.J."/>
        </authorList>
    </citation>
    <scope>NUCLEOTIDE SEQUENCE</scope>
</reference>
<comment type="caution">
    <text evidence="1">The sequence shown here is derived from an EMBL/GenBank/DDBJ whole genome shotgun (WGS) entry which is preliminary data.</text>
</comment>
<dbReference type="AlphaFoldDB" id="A0A0F9M2S9"/>
<accession>A0A0F9M2S9</accession>
<organism evidence="1">
    <name type="scientific">marine sediment metagenome</name>
    <dbReference type="NCBI Taxonomy" id="412755"/>
    <lineage>
        <taxon>unclassified sequences</taxon>
        <taxon>metagenomes</taxon>
        <taxon>ecological metagenomes</taxon>
    </lineage>
</organism>
<gene>
    <name evidence="1" type="ORF">LCGC14_1206330</name>
</gene>